<dbReference type="Gene3D" id="3.30.1440.10">
    <property type="match status" value="1"/>
</dbReference>
<dbReference type="InterPro" id="IPR002739">
    <property type="entry name" value="PAB1135-like"/>
</dbReference>
<reference evidence="1" key="1">
    <citation type="journal article" date="2015" name="ISME J.">
        <title>Aquifer environment selects for microbial species cohorts in sediment and groundwater.</title>
        <authorList>
            <person name="Hug L.A."/>
            <person name="Thomas B.C."/>
            <person name="Brown C.T."/>
            <person name="Frischkorn K.R."/>
            <person name="Williams K.H."/>
            <person name="Tringe S.G."/>
            <person name="Banfield J.F."/>
        </authorList>
    </citation>
    <scope>NUCLEOTIDE SEQUENCE</scope>
</reference>
<dbReference type="PANTHER" id="PTHR38816:SF1">
    <property type="entry name" value="EXOSOME SUBUNIT"/>
    <property type="match status" value="1"/>
</dbReference>
<proteinExistence type="predicted"/>
<dbReference type="Pfam" id="PF01877">
    <property type="entry name" value="RNA_binding"/>
    <property type="match status" value="1"/>
</dbReference>
<dbReference type="SUPFAM" id="SSF55282">
    <property type="entry name" value="RL5-like"/>
    <property type="match status" value="1"/>
</dbReference>
<name>A0A0H4T543_9EURY</name>
<accession>A0A0H4T543</accession>
<dbReference type="EMBL" id="KT007004">
    <property type="protein sequence ID" value="AKQ02851.1"/>
    <property type="molecule type" value="Genomic_DNA"/>
</dbReference>
<dbReference type="AlphaFoldDB" id="A0A0H4T543"/>
<evidence type="ECO:0008006" key="2">
    <source>
        <dbReference type="Google" id="ProtNLM"/>
    </source>
</evidence>
<sequence>MFHWIEARAFCHATEDEEKVLAALHTVLPEGEVRRDALEGHFGNPLVILAARTETSPGTKSAWRRIAEALGPKEILQDVEARIDEDLVYHLRLDKQRACLGAIHRAGGADVIDVKAKVATFPRKRELAIQALRESVGGS</sequence>
<dbReference type="InterPro" id="IPR022803">
    <property type="entry name" value="Ribosomal_uL5_dom_sf"/>
</dbReference>
<organism evidence="1">
    <name type="scientific">uncultured euryarchaeote Rifle_16ft_4_minimus_37789</name>
    <dbReference type="NCBI Taxonomy" id="1665195"/>
    <lineage>
        <taxon>Archaea</taxon>
        <taxon>Methanobacteriati</taxon>
        <taxon>Methanobacteriota</taxon>
        <taxon>environmental samples</taxon>
    </lineage>
</organism>
<dbReference type="PANTHER" id="PTHR38816">
    <property type="entry name" value="EXOSOME SUBUNIT, DUF54 FAMILY-RELATED"/>
    <property type="match status" value="1"/>
</dbReference>
<protein>
    <recommendedName>
        <fullName evidence="2">Exosome subunit</fullName>
    </recommendedName>
</protein>
<evidence type="ECO:0000313" key="1">
    <source>
        <dbReference type="EMBL" id="AKQ02851.1"/>
    </source>
</evidence>